<dbReference type="AlphaFoldDB" id="A0A6L3VWE4"/>
<dbReference type="RefSeq" id="WP_151541817.1">
    <property type="nucleotide sequence ID" value="NZ_WBMR01000059.1"/>
</dbReference>
<proteinExistence type="predicted"/>
<evidence type="ECO:0000313" key="2">
    <source>
        <dbReference type="EMBL" id="KAB2379296.1"/>
    </source>
</evidence>
<protein>
    <submittedName>
        <fullName evidence="2">Uncharacterized protein</fullName>
    </submittedName>
</protein>
<keyword evidence="3" id="KW-1185">Reference proteome</keyword>
<dbReference type="EMBL" id="WBMR01000059">
    <property type="protein sequence ID" value="KAB2379296.1"/>
    <property type="molecule type" value="Genomic_DNA"/>
</dbReference>
<name>A0A6L3VWE4_9ACTN</name>
<gene>
    <name evidence="2" type="ORF">F9B16_21025</name>
</gene>
<feature type="region of interest" description="Disordered" evidence="1">
    <location>
        <begin position="108"/>
        <end position="145"/>
    </location>
</feature>
<reference evidence="2 3" key="1">
    <citation type="submission" date="2019-09" db="EMBL/GenBank/DDBJ databases">
        <title>Actinomadura physcomitrii sp. nov., a novel actinomycete isolated from moss [Physcomitrium sphaericum (Ludw) Fuernr].</title>
        <authorList>
            <person name="Liu C."/>
            <person name="Zhuang X."/>
        </authorList>
    </citation>
    <scope>NUCLEOTIDE SEQUENCE [LARGE SCALE GENOMIC DNA]</scope>
    <source>
        <strain evidence="2 3">CYP1-1B</strain>
    </source>
</reference>
<dbReference type="Proteomes" id="UP000483004">
    <property type="component" value="Unassembled WGS sequence"/>
</dbReference>
<evidence type="ECO:0000313" key="3">
    <source>
        <dbReference type="Proteomes" id="UP000483004"/>
    </source>
</evidence>
<sequence>MTDYFDWQAALSDDQAHVFAHGAECALADAARDMDAMSPNDHALVGIGFALLAVRSQLAQTGGDVADQLSSIADDVRDLADAVVAVRRPWWARSWRWLSSRVARLVRGAERSSEEEPDEGLADVDAAAEPGVATVTPLRRTGVRP</sequence>
<evidence type="ECO:0000256" key="1">
    <source>
        <dbReference type="SAM" id="MobiDB-lite"/>
    </source>
</evidence>
<comment type="caution">
    <text evidence="2">The sequence shown here is derived from an EMBL/GenBank/DDBJ whole genome shotgun (WGS) entry which is preliminary data.</text>
</comment>
<organism evidence="2 3">
    <name type="scientific">Actinomadura montaniterrae</name>
    <dbReference type="NCBI Taxonomy" id="1803903"/>
    <lineage>
        <taxon>Bacteria</taxon>
        <taxon>Bacillati</taxon>
        <taxon>Actinomycetota</taxon>
        <taxon>Actinomycetes</taxon>
        <taxon>Streptosporangiales</taxon>
        <taxon>Thermomonosporaceae</taxon>
        <taxon>Actinomadura</taxon>
    </lineage>
</organism>
<accession>A0A6L3VWE4</accession>